<dbReference type="Proteomes" id="UP000539642">
    <property type="component" value="Unassembled WGS sequence"/>
</dbReference>
<evidence type="ECO:0000256" key="5">
    <source>
        <dbReference type="RuleBase" id="RU362028"/>
    </source>
</evidence>
<keyword evidence="2 5" id="KW-0413">Isomerase</keyword>
<feature type="active site" evidence="3">
    <location>
        <position position="134"/>
    </location>
</feature>
<comment type="catalytic activity">
    <reaction evidence="5">
        <text>a uridine in RNA = a pseudouridine in RNA</text>
        <dbReference type="Rhea" id="RHEA:48348"/>
        <dbReference type="Rhea" id="RHEA-COMP:12068"/>
        <dbReference type="Rhea" id="RHEA-COMP:12069"/>
        <dbReference type="ChEBI" id="CHEBI:65314"/>
        <dbReference type="ChEBI" id="CHEBI:65315"/>
    </reaction>
</comment>
<dbReference type="InterPro" id="IPR006224">
    <property type="entry name" value="PsdUridine_synth_RluA-like_CS"/>
</dbReference>
<dbReference type="GO" id="GO:0000455">
    <property type="term" value="P:enzyme-directed rRNA pseudouridine synthesis"/>
    <property type="evidence" value="ECO:0007669"/>
    <property type="project" value="UniProtKB-ARBA"/>
</dbReference>
<accession>A0A840UVA3</accession>
<dbReference type="PANTHER" id="PTHR21600">
    <property type="entry name" value="MITOCHONDRIAL RNA PSEUDOURIDINE SYNTHASE"/>
    <property type="match status" value="1"/>
</dbReference>
<evidence type="ECO:0000256" key="3">
    <source>
        <dbReference type="PIRSR" id="PIRSR606225-1"/>
    </source>
</evidence>
<dbReference type="InterPro" id="IPR006225">
    <property type="entry name" value="PsdUridine_synth_RluC/D"/>
</dbReference>
<reference evidence="7 8" key="1">
    <citation type="submission" date="2020-08" db="EMBL/GenBank/DDBJ databases">
        <title>Genomic Encyclopedia of Type Strains, Phase IV (KMG-IV): sequencing the most valuable type-strain genomes for metagenomic binning, comparative biology and taxonomic classification.</title>
        <authorList>
            <person name="Goeker M."/>
        </authorList>
    </citation>
    <scope>NUCLEOTIDE SEQUENCE [LARGE SCALE GENOMIC DNA]</scope>
    <source>
        <strain evidence="7 8">DSM 28570</strain>
    </source>
</reference>
<evidence type="ECO:0000313" key="8">
    <source>
        <dbReference type="Proteomes" id="UP000539642"/>
    </source>
</evidence>
<feature type="domain" description="RNA-binding S4" evidence="6">
    <location>
        <begin position="10"/>
        <end position="75"/>
    </location>
</feature>
<dbReference type="CDD" id="cd02869">
    <property type="entry name" value="PseudoU_synth_RluA_like"/>
    <property type="match status" value="1"/>
</dbReference>
<comment type="function">
    <text evidence="5">Responsible for synthesis of pseudouridine from uracil.</text>
</comment>
<organism evidence="7 8">
    <name type="scientific">Desulfoprunum benzoelyticum</name>
    <dbReference type="NCBI Taxonomy" id="1506996"/>
    <lineage>
        <taxon>Bacteria</taxon>
        <taxon>Pseudomonadati</taxon>
        <taxon>Thermodesulfobacteriota</taxon>
        <taxon>Desulfobulbia</taxon>
        <taxon>Desulfobulbales</taxon>
        <taxon>Desulfobulbaceae</taxon>
        <taxon>Desulfoprunum</taxon>
    </lineage>
</organism>
<keyword evidence="8" id="KW-1185">Reference proteome</keyword>
<dbReference type="NCBIfam" id="TIGR00005">
    <property type="entry name" value="rluA_subfam"/>
    <property type="match status" value="1"/>
</dbReference>
<dbReference type="SUPFAM" id="SSF55174">
    <property type="entry name" value="Alpha-L RNA-binding motif"/>
    <property type="match status" value="1"/>
</dbReference>
<protein>
    <recommendedName>
        <fullName evidence="5">Pseudouridine synthase</fullName>
        <ecNumber evidence="5">5.4.99.-</ecNumber>
    </recommendedName>
</protein>
<dbReference type="Gene3D" id="3.10.290.10">
    <property type="entry name" value="RNA-binding S4 domain"/>
    <property type="match status" value="1"/>
</dbReference>
<sequence>MTVDGRMVGIRFDHFLVQTIPDFSRSILVSSIRCGALKVNGHERKSSYRLKEGDRVHGLIRTEDAGLHVEPEKIPLQILFEDQSLLALSKPPGLVVHPGSGNRSGTLVNGLVHYCNAIASVGDNARPGIVHRLDKDTSGVMLVAKDERVLRLLAADFKERRVDKEYLALVHGILPEKSGRIVAAIGRHPVNRQKMAVLEGAGRHAATNWRVVAEAEERFSLLSLTIETGRTHQIRVHASHIGHPVAGDAVYGGRPRDPRFPRQMLHAARLRFVHPITKNPLDIVAPLWPDFVAAVEQLFGEIPMKIQGLV</sequence>
<dbReference type="Gene3D" id="3.30.2350.10">
    <property type="entry name" value="Pseudouridine synthase"/>
    <property type="match status" value="1"/>
</dbReference>
<name>A0A840UVA3_9BACT</name>
<evidence type="ECO:0000256" key="2">
    <source>
        <dbReference type="ARBA" id="ARBA00023235"/>
    </source>
</evidence>
<proteinExistence type="inferred from homology"/>
<evidence type="ECO:0000313" key="7">
    <source>
        <dbReference type="EMBL" id="MBB5348766.1"/>
    </source>
</evidence>
<gene>
    <name evidence="7" type="ORF">HNQ81_002506</name>
</gene>
<keyword evidence="4" id="KW-0694">RNA-binding</keyword>
<evidence type="ECO:0000259" key="6">
    <source>
        <dbReference type="SMART" id="SM00363"/>
    </source>
</evidence>
<comment type="caution">
    <text evidence="7">The sequence shown here is derived from an EMBL/GenBank/DDBJ whole genome shotgun (WGS) entry which is preliminary data.</text>
</comment>
<dbReference type="GO" id="GO:0003723">
    <property type="term" value="F:RNA binding"/>
    <property type="evidence" value="ECO:0007669"/>
    <property type="project" value="UniProtKB-KW"/>
</dbReference>
<dbReference type="CDD" id="cd00165">
    <property type="entry name" value="S4"/>
    <property type="match status" value="1"/>
</dbReference>
<dbReference type="InterPro" id="IPR002942">
    <property type="entry name" value="S4_RNA-bd"/>
</dbReference>
<dbReference type="PROSITE" id="PS50889">
    <property type="entry name" value="S4"/>
    <property type="match status" value="1"/>
</dbReference>
<dbReference type="InterPro" id="IPR006145">
    <property type="entry name" value="PsdUridine_synth_RsuA/RluA"/>
</dbReference>
<dbReference type="GO" id="GO:0120159">
    <property type="term" value="F:rRNA pseudouridine synthase activity"/>
    <property type="evidence" value="ECO:0007669"/>
    <property type="project" value="UniProtKB-ARBA"/>
</dbReference>
<dbReference type="RefSeq" id="WP_240191674.1">
    <property type="nucleotide sequence ID" value="NZ_JACHEO010000015.1"/>
</dbReference>
<dbReference type="Pfam" id="PF00849">
    <property type="entry name" value="PseudoU_synth_2"/>
    <property type="match status" value="1"/>
</dbReference>
<dbReference type="InterPro" id="IPR020103">
    <property type="entry name" value="PsdUridine_synth_cat_dom_sf"/>
</dbReference>
<evidence type="ECO:0000256" key="1">
    <source>
        <dbReference type="ARBA" id="ARBA00010876"/>
    </source>
</evidence>
<dbReference type="PANTHER" id="PTHR21600:SF44">
    <property type="entry name" value="RIBOSOMAL LARGE SUBUNIT PSEUDOURIDINE SYNTHASE D"/>
    <property type="match status" value="1"/>
</dbReference>
<dbReference type="SUPFAM" id="SSF55120">
    <property type="entry name" value="Pseudouridine synthase"/>
    <property type="match status" value="1"/>
</dbReference>
<evidence type="ECO:0000256" key="4">
    <source>
        <dbReference type="PROSITE-ProRule" id="PRU00182"/>
    </source>
</evidence>
<dbReference type="InterPro" id="IPR036986">
    <property type="entry name" value="S4_RNA-bd_sf"/>
</dbReference>
<dbReference type="EC" id="5.4.99.-" evidence="5"/>
<dbReference type="InterPro" id="IPR050188">
    <property type="entry name" value="RluA_PseudoU_synthase"/>
</dbReference>
<dbReference type="PROSITE" id="PS01129">
    <property type="entry name" value="PSI_RLU"/>
    <property type="match status" value="1"/>
</dbReference>
<dbReference type="AlphaFoldDB" id="A0A840UVA3"/>
<comment type="similarity">
    <text evidence="1 5">Belongs to the pseudouridine synthase RluA family.</text>
</comment>
<dbReference type="SMART" id="SM00363">
    <property type="entry name" value="S4"/>
    <property type="match status" value="1"/>
</dbReference>
<dbReference type="EMBL" id="JACHEO010000015">
    <property type="protein sequence ID" value="MBB5348766.1"/>
    <property type="molecule type" value="Genomic_DNA"/>
</dbReference>